<feature type="transmembrane region" description="Helical" evidence="1">
    <location>
        <begin position="522"/>
        <end position="541"/>
    </location>
</feature>
<dbReference type="OrthoDB" id="10354017at2759"/>
<dbReference type="EMBL" id="MCOG01000607">
    <property type="protein sequence ID" value="ORX96952.1"/>
    <property type="molecule type" value="Genomic_DNA"/>
</dbReference>
<keyword evidence="1" id="KW-0812">Transmembrane</keyword>
<evidence type="ECO:0000313" key="2">
    <source>
        <dbReference type="EMBL" id="ORX96952.1"/>
    </source>
</evidence>
<gene>
    <name evidence="2" type="ORF">LY90DRAFT_643129</name>
</gene>
<evidence type="ECO:0000256" key="1">
    <source>
        <dbReference type="SAM" id="Phobius"/>
    </source>
</evidence>
<sequence length="543" mass="62832">MLYHTRVFHDKKATSSIEAGDFCTNSDHSILYFATDTIVVKPNIISGKTATYVYTTSTTNCLEANDSYHDKYYAEKSKNRIVRNRDIDEYNNSNVELYRCKGSHCRPVDALNTITYIADINKRILKYDVNNKLYSFVYDKDIICIFKDNKCTPNADMKKNEFCITYKGELVLAQSSIKNRETGECYLSEGINSYIYGYGFSQHLYHMNQFTAQMVDQTGYYIINMFTNNTIERITYLSKNINLVMYACTHSSCHIYEPHEDTYYYDSQAKTIYRYKDGDYSLPSTSGYAYISVDPTQTYIYKFVKAESDEIKIQAMANDGYYYTIDKEMYYCNLGEDHNCSPIDETGYYITNTGATYYCIHDSEELEATECTKQFCINGQYYIEETYYRCDSHSNFVPMKSRYCSYDENVVINFPLALIEELPGNVKQAVKDISRHNNSTAVSYHRGKNYLKSISGIFTNCTYNVEESTSMFDLVCINNYVDVDKETDEVKICSIEQLGYVECIENEENPEKCNISSDSKSIIPSIVMIIFFILISVIIIFNL</sequence>
<accession>A0A1Y1YG18</accession>
<keyword evidence="3" id="KW-1185">Reference proteome</keyword>
<dbReference type="STRING" id="1754190.A0A1Y1YG18"/>
<name>A0A1Y1YG18_9FUNG</name>
<comment type="caution">
    <text evidence="2">The sequence shown here is derived from an EMBL/GenBank/DDBJ whole genome shotgun (WGS) entry which is preliminary data.</text>
</comment>
<keyword evidence="1" id="KW-1133">Transmembrane helix</keyword>
<reference evidence="2 3" key="1">
    <citation type="submission" date="2016-08" db="EMBL/GenBank/DDBJ databases">
        <title>A Parts List for Fungal Cellulosomes Revealed by Comparative Genomics.</title>
        <authorList>
            <consortium name="DOE Joint Genome Institute"/>
            <person name="Haitjema C.H."/>
            <person name="Gilmore S.P."/>
            <person name="Henske J.K."/>
            <person name="Solomon K.V."/>
            <person name="De Groot R."/>
            <person name="Kuo A."/>
            <person name="Mondo S.J."/>
            <person name="Salamov A.A."/>
            <person name="Labutti K."/>
            <person name="Zhao Z."/>
            <person name="Chiniquy J."/>
            <person name="Barry K."/>
            <person name="Brewer H.M."/>
            <person name="Purvine S.O."/>
            <person name="Wright A.T."/>
            <person name="Boxma B."/>
            <person name="Van Alen T."/>
            <person name="Hackstein J.H."/>
            <person name="Baker S.E."/>
            <person name="Grigoriev I.V."/>
            <person name="O'Malley M.A."/>
        </authorList>
    </citation>
    <scope>NUCLEOTIDE SEQUENCE [LARGE SCALE GENOMIC DNA]</scope>
    <source>
        <strain evidence="2 3">G1</strain>
    </source>
</reference>
<evidence type="ECO:0008006" key="4">
    <source>
        <dbReference type="Google" id="ProtNLM"/>
    </source>
</evidence>
<dbReference type="AlphaFoldDB" id="A0A1Y1YG18"/>
<organism evidence="2 3">
    <name type="scientific">Neocallimastix californiae</name>
    <dbReference type="NCBI Taxonomy" id="1754190"/>
    <lineage>
        <taxon>Eukaryota</taxon>
        <taxon>Fungi</taxon>
        <taxon>Fungi incertae sedis</taxon>
        <taxon>Chytridiomycota</taxon>
        <taxon>Chytridiomycota incertae sedis</taxon>
        <taxon>Neocallimastigomycetes</taxon>
        <taxon>Neocallimastigales</taxon>
        <taxon>Neocallimastigaceae</taxon>
        <taxon>Neocallimastix</taxon>
    </lineage>
</organism>
<evidence type="ECO:0000313" key="3">
    <source>
        <dbReference type="Proteomes" id="UP000193920"/>
    </source>
</evidence>
<keyword evidence="1" id="KW-0472">Membrane</keyword>
<dbReference type="Proteomes" id="UP000193920">
    <property type="component" value="Unassembled WGS sequence"/>
</dbReference>
<protein>
    <recommendedName>
        <fullName evidence="4">Scaffoldin</fullName>
    </recommendedName>
</protein>
<proteinExistence type="predicted"/>